<accession>A0AAE3ZEI7</accession>
<dbReference type="RefSeq" id="WP_310273881.1">
    <property type="nucleotide sequence ID" value="NZ_JAVDXW010000001.1"/>
</dbReference>
<sequence>MVSDAVSREATGAATGVNTHSSDSLTWWPRSRVQRLAARLVLMLGGLCTALLMAILLACFIDDRIIESSRGTAVAEVLETSWTRTVVRFDTDDGRVVIPAGGVFYPSGLHEGQLVRVEYNEENPDLVRVADRTMTVALLPVFSALAVVWAVLLPVYWLLRRAASRALGQPT</sequence>
<gene>
    <name evidence="3" type="ORF">JOF55_002567</name>
</gene>
<dbReference type="Proteomes" id="UP001180845">
    <property type="component" value="Unassembled WGS sequence"/>
</dbReference>
<keyword evidence="2" id="KW-1133">Transmembrane helix</keyword>
<dbReference type="EMBL" id="JAVDXW010000001">
    <property type="protein sequence ID" value="MDR7302386.1"/>
    <property type="molecule type" value="Genomic_DNA"/>
</dbReference>
<reference evidence="3" key="1">
    <citation type="submission" date="2023-07" db="EMBL/GenBank/DDBJ databases">
        <title>Sequencing the genomes of 1000 actinobacteria strains.</title>
        <authorList>
            <person name="Klenk H.-P."/>
        </authorList>
    </citation>
    <scope>NUCLEOTIDE SEQUENCE</scope>
    <source>
        <strain evidence="3">DSM 45977</strain>
    </source>
</reference>
<evidence type="ECO:0000313" key="4">
    <source>
        <dbReference type="Proteomes" id="UP001180845"/>
    </source>
</evidence>
<organism evidence="3 4">
    <name type="scientific">Haloactinomyces albus</name>
    <dbReference type="NCBI Taxonomy" id="1352928"/>
    <lineage>
        <taxon>Bacteria</taxon>
        <taxon>Bacillati</taxon>
        <taxon>Actinomycetota</taxon>
        <taxon>Actinomycetes</taxon>
        <taxon>Actinopolysporales</taxon>
        <taxon>Actinopolysporaceae</taxon>
        <taxon>Haloactinomyces</taxon>
    </lineage>
</organism>
<protein>
    <recommendedName>
        <fullName evidence="5">DUF3592 domain-containing protein</fullName>
    </recommendedName>
</protein>
<feature type="transmembrane region" description="Helical" evidence="2">
    <location>
        <begin position="136"/>
        <end position="159"/>
    </location>
</feature>
<evidence type="ECO:0008006" key="5">
    <source>
        <dbReference type="Google" id="ProtNLM"/>
    </source>
</evidence>
<name>A0AAE3ZEI7_9ACTN</name>
<proteinExistence type="predicted"/>
<evidence type="ECO:0000256" key="1">
    <source>
        <dbReference type="SAM" id="MobiDB-lite"/>
    </source>
</evidence>
<keyword evidence="2" id="KW-0812">Transmembrane</keyword>
<keyword evidence="2" id="KW-0472">Membrane</keyword>
<comment type="caution">
    <text evidence="3">The sequence shown here is derived from an EMBL/GenBank/DDBJ whole genome shotgun (WGS) entry which is preliminary data.</text>
</comment>
<evidence type="ECO:0000313" key="3">
    <source>
        <dbReference type="EMBL" id="MDR7302386.1"/>
    </source>
</evidence>
<feature type="transmembrane region" description="Helical" evidence="2">
    <location>
        <begin position="36"/>
        <end position="61"/>
    </location>
</feature>
<feature type="region of interest" description="Disordered" evidence="1">
    <location>
        <begin position="1"/>
        <end position="23"/>
    </location>
</feature>
<keyword evidence="4" id="KW-1185">Reference proteome</keyword>
<dbReference type="AlphaFoldDB" id="A0AAE3ZEI7"/>
<evidence type="ECO:0000256" key="2">
    <source>
        <dbReference type="SAM" id="Phobius"/>
    </source>
</evidence>